<protein>
    <submittedName>
        <fullName evidence="1">Uncharacterized protein</fullName>
    </submittedName>
</protein>
<organism evidence="1 2">
    <name type="scientific">Paenibacillus agricola</name>
    <dbReference type="NCBI Taxonomy" id="2716264"/>
    <lineage>
        <taxon>Bacteria</taxon>
        <taxon>Bacillati</taxon>
        <taxon>Bacillota</taxon>
        <taxon>Bacilli</taxon>
        <taxon>Bacillales</taxon>
        <taxon>Paenibacillaceae</taxon>
        <taxon>Paenibacillus</taxon>
    </lineage>
</organism>
<keyword evidence="2" id="KW-1185">Reference proteome</keyword>
<dbReference type="Proteomes" id="UP001165962">
    <property type="component" value="Unassembled WGS sequence"/>
</dbReference>
<evidence type="ECO:0000313" key="2">
    <source>
        <dbReference type="Proteomes" id="UP001165962"/>
    </source>
</evidence>
<sequence length="208" mass="24045">MLKQEATNLPLIADTPHIESHKNLTWQLISSLFRSKAEKPLEYEEILVKIPISEYSRLGVFLDDIYDATEGECSITFKGLTSILLADFLKQISIGLPLASLANTLQAKQNKYLKSIQSDLKQQSQNRWVLVESKVTEPRQKYKIISFHIHPKAMRRMNFLLLDLNLNDPNFSLTVEEVVTILLRDIVHEIRTKDHREIMGVFIDRLTE</sequence>
<comment type="caution">
    <text evidence="1">The sequence shown here is derived from an EMBL/GenBank/DDBJ whole genome shotgun (WGS) entry which is preliminary data.</text>
</comment>
<dbReference type="EMBL" id="JAAOIW010000022">
    <property type="protein sequence ID" value="NHN34807.1"/>
    <property type="molecule type" value="Genomic_DNA"/>
</dbReference>
<reference evidence="1" key="1">
    <citation type="submission" date="2020-03" db="EMBL/GenBank/DDBJ databases">
        <title>Draft sequencing of Paenibacilllus sp. S3N08.</title>
        <authorList>
            <person name="Kim D.-U."/>
        </authorList>
    </citation>
    <scope>NUCLEOTIDE SEQUENCE</scope>
    <source>
        <strain evidence="1">S3N08</strain>
    </source>
</reference>
<name>A0ABX0JE50_9BACL</name>
<dbReference type="RefSeq" id="WP_166156450.1">
    <property type="nucleotide sequence ID" value="NZ_JAAOIW010000022.1"/>
</dbReference>
<evidence type="ECO:0000313" key="1">
    <source>
        <dbReference type="EMBL" id="NHN34807.1"/>
    </source>
</evidence>
<proteinExistence type="predicted"/>
<gene>
    <name evidence="1" type="ORF">G9U52_34245</name>
</gene>
<accession>A0ABX0JE50</accession>